<sequence>MALDGPASHLHRAGTEEGVLFGDRTLLQRGSKHHGFEGGTRLVGIVEGLVAPLVELGVAEGLEVILLTRRVFYILQLGYLCGVADRPGVVEVVFGGTGHGVNGAGGGIHHDAEAAFPGFEPGDALGEGTLGIVLDGGINGEMKVVAVHRVHVIFIAGEHFGARTGLCGDDPSVHTRELIVTDGLDAVGAVIVAVYETDYLGGQRGGGIITLGTGRDVEPVGQMVIQHKLPYLGGNLLFYPGGQNLVSGIDFFQMFHDFVRVRTQNGSQAVGDEVVGGFLPAVFGGAFPVFLFKLLLHQQNIPGGQDDVVCGGRDGQDVSLRVINGAPVGGDGHVTGLLFDRLGLVKVMIDDLDLPQLDEERPEGNDPEHNHEKKASAKNDPVGAPALWFSVVSLLHVPFPPALRI</sequence>
<gene>
    <name evidence="2" type="ORF">SDC9_61312</name>
</gene>
<proteinExistence type="predicted"/>
<organism evidence="2">
    <name type="scientific">bioreactor metagenome</name>
    <dbReference type="NCBI Taxonomy" id="1076179"/>
    <lineage>
        <taxon>unclassified sequences</taxon>
        <taxon>metagenomes</taxon>
        <taxon>ecological metagenomes</taxon>
    </lineage>
</organism>
<accession>A0A644XGQ6</accession>
<dbReference type="AlphaFoldDB" id="A0A644XGQ6"/>
<reference evidence="2" key="1">
    <citation type="submission" date="2019-08" db="EMBL/GenBank/DDBJ databases">
        <authorList>
            <person name="Kucharzyk K."/>
            <person name="Murdoch R.W."/>
            <person name="Higgins S."/>
            <person name="Loffler F."/>
        </authorList>
    </citation>
    <scope>NUCLEOTIDE SEQUENCE</scope>
</reference>
<name>A0A644XGQ6_9ZZZZ</name>
<dbReference type="EMBL" id="VSSQ01002362">
    <property type="protein sequence ID" value="MPM14948.1"/>
    <property type="molecule type" value="Genomic_DNA"/>
</dbReference>
<protein>
    <submittedName>
        <fullName evidence="2">Uncharacterized protein</fullName>
    </submittedName>
</protein>
<feature type="compositionally biased region" description="Basic and acidic residues" evidence="1">
    <location>
        <begin position="358"/>
        <end position="377"/>
    </location>
</feature>
<evidence type="ECO:0000256" key="1">
    <source>
        <dbReference type="SAM" id="MobiDB-lite"/>
    </source>
</evidence>
<evidence type="ECO:0000313" key="2">
    <source>
        <dbReference type="EMBL" id="MPM14948.1"/>
    </source>
</evidence>
<comment type="caution">
    <text evidence="2">The sequence shown here is derived from an EMBL/GenBank/DDBJ whole genome shotgun (WGS) entry which is preliminary data.</text>
</comment>
<feature type="region of interest" description="Disordered" evidence="1">
    <location>
        <begin position="356"/>
        <end position="379"/>
    </location>
</feature>